<organism evidence="4">
    <name type="scientific">uncultured Sulfurovum sp</name>
    <dbReference type="NCBI Taxonomy" id="269237"/>
    <lineage>
        <taxon>Bacteria</taxon>
        <taxon>Pseudomonadati</taxon>
        <taxon>Campylobacterota</taxon>
        <taxon>Epsilonproteobacteria</taxon>
        <taxon>Campylobacterales</taxon>
        <taxon>Sulfurovaceae</taxon>
        <taxon>Sulfurovum</taxon>
        <taxon>environmental samples</taxon>
    </lineage>
</organism>
<dbReference type="EMBL" id="CACVAU010000042">
    <property type="protein sequence ID" value="CAA6813361.1"/>
    <property type="molecule type" value="Genomic_DNA"/>
</dbReference>
<keyword evidence="3" id="KW-0812">Transmembrane</keyword>
<gene>
    <name evidence="4" type="ORF">HELGO_WM4189</name>
</gene>
<keyword evidence="1" id="KW-0175">Coiled coil</keyword>
<feature type="compositionally biased region" description="Basic and acidic residues" evidence="2">
    <location>
        <begin position="1"/>
        <end position="14"/>
    </location>
</feature>
<feature type="region of interest" description="Disordered" evidence="2">
    <location>
        <begin position="1"/>
        <end position="20"/>
    </location>
</feature>
<proteinExistence type="predicted"/>
<evidence type="ECO:0000256" key="2">
    <source>
        <dbReference type="SAM" id="MobiDB-lite"/>
    </source>
</evidence>
<reference evidence="4" key="1">
    <citation type="submission" date="2020-01" db="EMBL/GenBank/DDBJ databases">
        <authorList>
            <person name="Meier V. D."/>
            <person name="Meier V D."/>
        </authorList>
    </citation>
    <scope>NUCLEOTIDE SEQUENCE</scope>
    <source>
        <strain evidence="4">HLG_WM_MAG_05</strain>
    </source>
</reference>
<dbReference type="AlphaFoldDB" id="A0A6S6TDF7"/>
<feature type="coiled-coil region" evidence="1">
    <location>
        <begin position="224"/>
        <end position="251"/>
    </location>
</feature>
<evidence type="ECO:0000256" key="3">
    <source>
        <dbReference type="SAM" id="Phobius"/>
    </source>
</evidence>
<feature type="transmembrane region" description="Helical" evidence="3">
    <location>
        <begin position="176"/>
        <end position="197"/>
    </location>
</feature>
<evidence type="ECO:0000256" key="1">
    <source>
        <dbReference type="SAM" id="Coils"/>
    </source>
</evidence>
<keyword evidence="3" id="KW-0472">Membrane</keyword>
<feature type="transmembrane region" description="Helical" evidence="3">
    <location>
        <begin position="117"/>
        <end position="137"/>
    </location>
</feature>
<name>A0A6S6TDF7_9BACT</name>
<evidence type="ECO:0000313" key="4">
    <source>
        <dbReference type="EMBL" id="CAA6813361.1"/>
    </source>
</evidence>
<keyword evidence="3" id="KW-1133">Transmembrane helix</keyword>
<accession>A0A6S6TDF7</accession>
<protein>
    <submittedName>
        <fullName evidence="4">ORF 73 extensive acidic domains, potential leucine zipper immediate early protein homolog</fullName>
    </submittedName>
</protein>
<sequence length="331" mass="37348">MDDNHDDVALREEPENIGQKQKSNLAEAAALIEASQALVAKVDSDVAECKVGVSTAAEAFDEAKRTFNHRVFTNSETLLEEAGFNYTTFEEAEAFELEIDSNAEEKFFVKSLNSGRFTGLMLAIVVALLTVVAWIYLATSKLGIDLNTITLDNVSTHINPILTWIGGDMIAVNGNLTVGALILGFSALIMAWLVYALRINFRGKKNLQVAQETFDNSKEYCMSQEECQREIKKVDEHLREVTEEVANLEMILNEQVSVLKRIIYVEGKYEEDKEYHPSSQKVMRETEKIMRSSEYLLSTPITKEQKLNFESVQALNTARDIYAEYLGRIYD</sequence>